<comment type="subcellular location">
    <subcellularLocation>
        <location evidence="1 10 11">Nucleus</location>
    </subcellularLocation>
</comment>
<comment type="similarity">
    <text evidence="2">Belongs to the HD-ZIP homeobox family. Class III subfamily.</text>
</comment>
<evidence type="ECO:0000256" key="1">
    <source>
        <dbReference type="ARBA" id="ARBA00004123"/>
    </source>
</evidence>
<evidence type="ECO:0000256" key="5">
    <source>
        <dbReference type="ARBA" id="ARBA00023054"/>
    </source>
</evidence>
<evidence type="ECO:0000313" key="16">
    <source>
        <dbReference type="Proteomes" id="UP001141806"/>
    </source>
</evidence>
<dbReference type="PROSITE" id="PS50071">
    <property type="entry name" value="HOMEOBOX_2"/>
    <property type="match status" value="1"/>
</dbReference>
<dbReference type="InterPro" id="IPR044830">
    <property type="entry name" value="HD-Zip_III"/>
</dbReference>
<name>A0A9Q0KRR5_9MAGN</name>
<dbReference type="Gene3D" id="1.10.10.60">
    <property type="entry name" value="Homeodomain-like"/>
    <property type="match status" value="1"/>
</dbReference>
<proteinExistence type="inferred from homology"/>
<keyword evidence="7 10" id="KW-0371">Homeobox</keyword>
<evidence type="ECO:0000256" key="6">
    <source>
        <dbReference type="ARBA" id="ARBA00023125"/>
    </source>
</evidence>
<keyword evidence="8" id="KW-0804">Transcription</keyword>
<dbReference type="FunFam" id="3.30.530.20:FF:000020">
    <property type="entry name" value="homeobox-leucine zipper protein ATHB-15"/>
    <property type="match status" value="1"/>
</dbReference>
<dbReference type="GO" id="GO:0010014">
    <property type="term" value="P:meristem initiation"/>
    <property type="evidence" value="ECO:0007669"/>
    <property type="project" value="UniProtKB-ARBA"/>
</dbReference>
<dbReference type="SMART" id="SM00234">
    <property type="entry name" value="START"/>
    <property type="match status" value="1"/>
</dbReference>
<dbReference type="InterPro" id="IPR002913">
    <property type="entry name" value="START_lipid-bd_dom"/>
</dbReference>
<keyword evidence="4" id="KW-0805">Transcription regulation</keyword>
<evidence type="ECO:0000256" key="7">
    <source>
        <dbReference type="ARBA" id="ARBA00023155"/>
    </source>
</evidence>
<evidence type="ECO:0000256" key="8">
    <source>
        <dbReference type="ARBA" id="ARBA00023163"/>
    </source>
</evidence>
<comment type="caution">
    <text evidence="15">The sequence shown here is derived from an EMBL/GenBank/DDBJ whole genome shotgun (WGS) entry which is preliminary data.</text>
</comment>
<dbReference type="GO" id="GO:0003700">
    <property type="term" value="F:DNA-binding transcription factor activity"/>
    <property type="evidence" value="ECO:0007669"/>
    <property type="project" value="InterPro"/>
</dbReference>
<dbReference type="Pfam" id="PF08670">
    <property type="entry name" value="MEKHLA"/>
    <property type="match status" value="1"/>
</dbReference>
<dbReference type="GO" id="GO:0030154">
    <property type="term" value="P:cell differentiation"/>
    <property type="evidence" value="ECO:0007669"/>
    <property type="project" value="UniProtKB-KW"/>
</dbReference>
<dbReference type="GO" id="GO:0003677">
    <property type="term" value="F:DNA binding"/>
    <property type="evidence" value="ECO:0007669"/>
    <property type="project" value="UniProtKB-UniRule"/>
</dbReference>
<evidence type="ECO:0000259" key="13">
    <source>
        <dbReference type="PROSITE" id="PS50071"/>
    </source>
</evidence>
<dbReference type="SUPFAM" id="SSF46689">
    <property type="entry name" value="Homeodomain-like"/>
    <property type="match status" value="1"/>
</dbReference>
<feature type="compositionally biased region" description="Low complexity" evidence="12">
    <location>
        <begin position="140"/>
        <end position="151"/>
    </location>
</feature>
<evidence type="ECO:0000256" key="3">
    <source>
        <dbReference type="ARBA" id="ARBA00022782"/>
    </source>
</evidence>
<keyword evidence="6 10" id="KW-0238">DNA-binding</keyword>
<dbReference type="Gene3D" id="3.30.530.20">
    <property type="match status" value="1"/>
</dbReference>
<reference evidence="15" key="1">
    <citation type="journal article" date="2023" name="Plant J.">
        <title>The genome of the king protea, Protea cynaroides.</title>
        <authorList>
            <person name="Chang J."/>
            <person name="Duong T.A."/>
            <person name="Schoeman C."/>
            <person name="Ma X."/>
            <person name="Roodt D."/>
            <person name="Barker N."/>
            <person name="Li Z."/>
            <person name="Van de Peer Y."/>
            <person name="Mizrachi E."/>
        </authorList>
    </citation>
    <scope>NUCLEOTIDE SEQUENCE</scope>
    <source>
        <tissue evidence="15">Young leaves</tissue>
    </source>
</reference>
<dbReference type="InterPro" id="IPR013978">
    <property type="entry name" value="MEKHLA"/>
</dbReference>
<dbReference type="InterPro" id="IPR023393">
    <property type="entry name" value="START-like_dom_sf"/>
</dbReference>
<dbReference type="SMART" id="SM00389">
    <property type="entry name" value="HOX"/>
    <property type="match status" value="1"/>
</dbReference>
<dbReference type="SUPFAM" id="SSF55961">
    <property type="entry name" value="Bet v1-like"/>
    <property type="match status" value="1"/>
</dbReference>
<evidence type="ECO:0000256" key="11">
    <source>
        <dbReference type="RuleBase" id="RU000682"/>
    </source>
</evidence>
<evidence type="ECO:0000256" key="10">
    <source>
        <dbReference type="PROSITE-ProRule" id="PRU00108"/>
    </source>
</evidence>
<dbReference type="GO" id="GO:0005634">
    <property type="term" value="C:nucleus"/>
    <property type="evidence" value="ECO:0007669"/>
    <property type="project" value="UniProtKB-SubCell"/>
</dbReference>
<evidence type="ECO:0000259" key="14">
    <source>
        <dbReference type="PROSITE" id="PS50848"/>
    </source>
</evidence>
<dbReference type="InterPro" id="IPR001356">
    <property type="entry name" value="HD"/>
</dbReference>
<dbReference type="PANTHER" id="PTHR45950">
    <property type="entry name" value="HOMEOBOX-LEUCINE ZIPPER PROTEIN ATHB-14"/>
    <property type="match status" value="1"/>
</dbReference>
<dbReference type="PROSITE" id="PS50848">
    <property type="entry name" value="START"/>
    <property type="match status" value="1"/>
</dbReference>
<protein>
    <submittedName>
        <fullName evidence="15">Uncharacterized protein</fullName>
    </submittedName>
</protein>
<organism evidence="15 16">
    <name type="scientific">Protea cynaroides</name>
    <dbReference type="NCBI Taxonomy" id="273540"/>
    <lineage>
        <taxon>Eukaryota</taxon>
        <taxon>Viridiplantae</taxon>
        <taxon>Streptophyta</taxon>
        <taxon>Embryophyta</taxon>
        <taxon>Tracheophyta</taxon>
        <taxon>Spermatophyta</taxon>
        <taxon>Magnoliopsida</taxon>
        <taxon>Proteales</taxon>
        <taxon>Proteaceae</taxon>
        <taxon>Protea</taxon>
    </lineage>
</organism>
<keyword evidence="3" id="KW-0221">Differentiation</keyword>
<dbReference type="PANTHER" id="PTHR45950:SF7">
    <property type="entry name" value="HOMEOBOX-LEUCINE ZIPPER PROTEIN ATHB-14"/>
    <property type="match status" value="1"/>
</dbReference>
<accession>A0A9Q0KRR5</accession>
<dbReference type="CDD" id="cd14686">
    <property type="entry name" value="bZIP"/>
    <property type="match status" value="1"/>
</dbReference>
<evidence type="ECO:0000256" key="12">
    <source>
        <dbReference type="SAM" id="MobiDB-lite"/>
    </source>
</evidence>
<sequence length="845" mass="92331">MALSLHKESKQMDTSKYVRYTPEQVEALERVYTECPKPSSIRRQQLIRECPILSNIEPKQIKVWFQNRRCREKQRTESSRLQTVNRKLTAMNKLLMEENDRLQKQVSHLVYENGFMRQQLQSASVVTTDTSCESVVTSGQRQQQQNPTAQHPQRDANNPAGLLAIAEETLAEFLSKATGTAVDWVQMLGMKPGPDSIGIVAVSHNCSGVAARACGLVSLEPTKVAEILKDRPSWFRNCRCLDVLTTIPAGNGGTLELIYMQTYAPTTLAAPRDFWTLRYMTGLEDGSLVVCERSLTPSTGGPTGPSSPNFVRAEMLPSGYLIRPCEGGGSIIHIVDHVDLDAWSVPEVLRPLYESSKILAQKMTIAALRHIRQIAQETSGEVQHCGGRQPAVLRSFSQRLCKGFNDAINGFADDGWSLLGSDGVEDVTIMINSSPSKLFGNHINASTMLSTLGGGVLCAKASMLLQNVPPALLIRFLREHRSEWADCGVDAYSAASLKASPYSGFGARPGGFSSSQVILPLAHTMEHEEFLEVIRLEGHAFSQEDAVLSRDMFLLQLCSGVDENAAGACAQLVFAPIDESFGDDATLLPSGFRVIPLDPKTNGPAGTRTLDLASTLEVGPGGARSSGETASNNYNLRSVLTIAFQFTFENHFRENVASMARQYVRSVVGSVQRVAMAIAPSCLGSQIGPKPPPGSPEALTLARWISRSYSLHTGVDLLRVDSQAGDAVLKLLWHHSDAIMCCSLKTNASPVFTFANQAGLDMLETTLVALQDIMLDKILNDAGRKVLCSEFCKITQQGFAYLPAGICVSSMGRPVSYEQAVAWMVLNDEDSHHCLAFMFMNWSFV</sequence>
<dbReference type="EMBL" id="JAMYWD010000003">
    <property type="protein sequence ID" value="KAJ4975491.1"/>
    <property type="molecule type" value="Genomic_DNA"/>
</dbReference>
<dbReference type="InterPro" id="IPR009057">
    <property type="entry name" value="Homeodomain-like_sf"/>
</dbReference>
<dbReference type="Pfam" id="PF00046">
    <property type="entry name" value="Homeodomain"/>
    <property type="match status" value="1"/>
</dbReference>
<dbReference type="AlphaFoldDB" id="A0A9Q0KRR5"/>
<feature type="domain" description="Homeobox" evidence="13">
    <location>
        <begin position="11"/>
        <end position="75"/>
    </location>
</feature>
<dbReference type="Proteomes" id="UP001141806">
    <property type="component" value="Unassembled WGS sequence"/>
</dbReference>
<gene>
    <name evidence="15" type="ORF">NE237_000597</name>
</gene>
<feature type="region of interest" description="Disordered" evidence="12">
    <location>
        <begin position="136"/>
        <end position="156"/>
    </location>
</feature>
<dbReference type="CDD" id="cd00086">
    <property type="entry name" value="homeodomain"/>
    <property type="match status" value="1"/>
</dbReference>
<keyword evidence="16" id="KW-1185">Reference proteome</keyword>
<evidence type="ECO:0000256" key="9">
    <source>
        <dbReference type="ARBA" id="ARBA00023242"/>
    </source>
</evidence>
<evidence type="ECO:0000256" key="2">
    <source>
        <dbReference type="ARBA" id="ARBA00010338"/>
    </source>
</evidence>
<feature type="domain" description="START" evidence="14">
    <location>
        <begin position="155"/>
        <end position="383"/>
    </location>
</feature>
<evidence type="ECO:0000256" key="4">
    <source>
        <dbReference type="ARBA" id="ARBA00023015"/>
    </source>
</evidence>
<evidence type="ECO:0000313" key="15">
    <source>
        <dbReference type="EMBL" id="KAJ4975491.1"/>
    </source>
</evidence>
<keyword evidence="5" id="KW-0175">Coiled coil</keyword>
<dbReference type="OrthoDB" id="125004at2759"/>
<dbReference type="GO" id="GO:0008289">
    <property type="term" value="F:lipid binding"/>
    <property type="evidence" value="ECO:0007669"/>
    <property type="project" value="InterPro"/>
</dbReference>
<feature type="DNA-binding region" description="Homeobox" evidence="10">
    <location>
        <begin position="13"/>
        <end position="76"/>
    </location>
</feature>
<dbReference type="FunFam" id="1.10.10.60:FF:000197">
    <property type="entry name" value="Homeobox-leucine zipper protein REVOLUTA"/>
    <property type="match status" value="1"/>
</dbReference>
<keyword evidence="9 10" id="KW-0539">Nucleus</keyword>
<dbReference type="Pfam" id="PF01852">
    <property type="entry name" value="START"/>
    <property type="match status" value="1"/>
</dbReference>
<dbReference type="CDD" id="cd08875">
    <property type="entry name" value="START_ArGLABRA2_like"/>
    <property type="match status" value="1"/>
</dbReference>